<gene>
    <name evidence="2" type="ORF">SAMN04487995_0372</name>
</gene>
<dbReference type="Gene3D" id="1.10.260.40">
    <property type="entry name" value="lambda repressor-like DNA-binding domains"/>
    <property type="match status" value="1"/>
</dbReference>
<dbReference type="GO" id="GO:0003677">
    <property type="term" value="F:DNA binding"/>
    <property type="evidence" value="ECO:0007669"/>
    <property type="project" value="InterPro"/>
</dbReference>
<dbReference type="RefSeq" id="WP_090331359.1">
    <property type="nucleotide sequence ID" value="NZ_FNXY01000001.1"/>
</dbReference>
<protein>
    <submittedName>
        <fullName evidence="2">Helix-turn-helix</fullName>
    </submittedName>
</protein>
<dbReference type="PROSITE" id="PS50943">
    <property type="entry name" value="HTH_CROC1"/>
    <property type="match status" value="1"/>
</dbReference>
<accession>A0A1H6Q789</accession>
<keyword evidence="3" id="KW-1185">Reference proteome</keyword>
<dbReference type="EMBL" id="FNXY01000001">
    <property type="protein sequence ID" value="SEI39633.1"/>
    <property type="molecule type" value="Genomic_DNA"/>
</dbReference>
<dbReference type="Proteomes" id="UP000199532">
    <property type="component" value="Unassembled WGS sequence"/>
</dbReference>
<dbReference type="OrthoDB" id="1260873at2"/>
<dbReference type="InterPro" id="IPR001387">
    <property type="entry name" value="Cro/C1-type_HTH"/>
</dbReference>
<dbReference type="InterPro" id="IPR010982">
    <property type="entry name" value="Lambda_DNA-bd_dom_sf"/>
</dbReference>
<proteinExistence type="predicted"/>
<evidence type="ECO:0000313" key="2">
    <source>
        <dbReference type="EMBL" id="SEI39633.1"/>
    </source>
</evidence>
<feature type="domain" description="HTH cro/C1-type" evidence="1">
    <location>
        <begin position="44"/>
        <end position="88"/>
    </location>
</feature>
<evidence type="ECO:0000259" key="1">
    <source>
        <dbReference type="PROSITE" id="PS50943"/>
    </source>
</evidence>
<reference evidence="2 3" key="1">
    <citation type="submission" date="2016-10" db="EMBL/GenBank/DDBJ databases">
        <authorList>
            <person name="de Groot N.N."/>
        </authorList>
    </citation>
    <scope>NUCLEOTIDE SEQUENCE [LARGE SCALE GENOMIC DNA]</scope>
    <source>
        <strain evidence="2 3">DSM 19938</strain>
    </source>
</reference>
<sequence>MEEKERKYAQLRVAMVLTRLLEENKILADTNKKDHYKDLTLIHSQLQISVETGLRPATLTSIFNGDSNPTITSVIQILTALKKTFVEFGNLYENIPESEIQKFQMMVASKKRRNNRKRESDN</sequence>
<dbReference type="SUPFAM" id="SSF47413">
    <property type="entry name" value="lambda repressor-like DNA-binding domains"/>
    <property type="match status" value="1"/>
</dbReference>
<organism evidence="2 3">
    <name type="scientific">Dyadobacter koreensis</name>
    <dbReference type="NCBI Taxonomy" id="408657"/>
    <lineage>
        <taxon>Bacteria</taxon>
        <taxon>Pseudomonadati</taxon>
        <taxon>Bacteroidota</taxon>
        <taxon>Cytophagia</taxon>
        <taxon>Cytophagales</taxon>
        <taxon>Spirosomataceae</taxon>
        <taxon>Dyadobacter</taxon>
    </lineage>
</organism>
<name>A0A1H6Q789_9BACT</name>
<dbReference type="AlphaFoldDB" id="A0A1H6Q789"/>
<evidence type="ECO:0000313" key="3">
    <source>
        <dbReference type="Proteomes" id="UP000199532"/>
    </source>
</evidence>
<dbReference type="Pfam" id="PF01381">
    <property type="entry name" value="HTH_3"/>
    <property type="match status" value="1"/>
</dbReference>